<evidence type="ECO:0000256" key="2">
    <source>
        <dbReference type="SAM" id="Phobius"/>
    </source>
</evidence>
<evidence type="ECO:0000259" key="3">
    <source>
        <dbReference type="PROSITE" id="PS50011"/>
    </source>
</evidence>
<dbReference type="InterPro" id="IPR011009">
    <property type="entry name" value="Kinase-like_dom_sf"/>
</dbReference>
<dbReference type="InterPro" id="IPR000719">
    <property type="entry name" value="Prot_kinase_dom"/>
</dbReference>
<proteinExistence type="inferred from homology"/>
<dbReference type="InterPro" id="IPR004147">
    <property type="entry name" value="ABC1_dom"/>
</dbReference>
<dbReference type="SUPFAM" id="SSF56112">
    <property type="entry name" value="Protein kinase-like (PK-like)"/>
    <property type="match status" value="1"/>
</dbReference>
<dbReference type="Pfam" id="PF03109">
    <property type="entry name" value="ABC1"/>
    <property type="match status" value="1"/>
</dbReference>
<keyword evidence="2" id="KW-0812">Transmembrane</keyword>
<dbReference type="CDD" id="cd05121">
    <property type="entry name" value="ABC1_ADCK3-like"/>
    <property type="match status" value="1"/>
</dbReference>
<protein>
    <submittedName>
        <fullName evidence="4">AarF/ABC1/UbiB kinase family protein</fullName>
    </submittedName>
</protein>
<gene>
    <name evidence="4" type="ORF">ENS29_10105</name>
</gene>
<feature type="domain" description="Protein kinase" evidence="3">
    <location>
        <begin position="126"/>
        <end position="459"/>
    </location>
</feature>
<evidence type="ECO:0000313" key="4">
    <source>
        <dbReference type="EMBL" id="HGU33193.1"/>
    </source>
</evidence>
<dbReference type="GO" id="GO:0005524">
    <property type="term" value="F:ATP binding"/>
    <property type="evidence" value="ECO:0007669"/>
    <property type="project" value="InterPro"/>
</dbReference>
<comment type="similarity">
    <text evidence="1">Belongs to the protein kinase superfamily. ADCK protein kinase family.</text>
</comment>
<organism evidence="4">
    <name type="scientific">Desulfatirhabdium butyrativorans</name>
    <dbReference type="NCBI Taxonomy" id="340467"/>
    <lineage>
        <taxon>Bacteria</taxon>
        <taxon>Pseudomonadati</taxon>
        <taxon>Thermodesulfobacteriota</taxon>
        <taxon>Desulfobacteria</taxon>
        <taxon>Desulfobacterales</taxon>
        <taxon>Desulfatirhabdiaceae</taxon>
        <taxon>Desulfatirhabdium</taxon>
    </lineage>
</organism>
<keyword evidence="2" id="KW-1133">Transmembrane helix</keyword>
<accession>A0A7C4RQM8</accession>
<dbReference type="GO" id="GO:0004672">
    <property type="term" value="F:protein kinase activity"/>
    <property type="evidence" value="ECO:0007669"/>
    <property type="project" value="InterPro"/>
</dbReference>
<dbReference type="PROSITE" id="PS50011">
    <property type="entry name" value="PROTEIN_KINASE_DOM"/>
    <property type="match status" value="1"/>
</dbReference>
<dbReference type="AlphaFoldDB" id="A0A7C4RQM8"/>
<evidence type="ECO:0000256" key="1">
    <source>
        <dbReference type="ARBA" id="ARBA00009670"/>
    </source>
</evidence>
<sequence>MAMNLFFKPTLGGATRAATIARIMSRHAMSGLAESLFGRFRRTADAAASASFIMSIAPRHLREALQELGPSFIKLGQLLSTRADIFPKPFIDELSLLQDQVPAIPFAEVREIIESELGPIETLFRSIEPEALAAASVAQVHRAVSVEGLPLAVKIVRPGIRKTIQKDIRLMYRMADRLESLFEAARLVGTVHIVEEFERTVFRELDMFIEAGNMERFAQNFRDIEEIRIPTVYWNMTSRSVLVMEFIEGVRMDQVAAIRAMGIDPEEIANIGLRSFSRQLMVHGFFHADPHPGNTIVMPDGRVGLVDFGIVGYLDPLLMKTVGMLFLGFAEHDYEMVVDALVRAGILSEAQANHPEFFSDFMDACEPFYGRSLRTITARDVYDQIMQLVLRHRIRLPRNILLILKTIIQTEALGKILGSHASLLEQAKPFARRLVRKGLDATTLSRNVSRDIRDAYGYVRDIPKWVSRILKQAAEGDGRMHLHHSGFEALQSGLEKGVNRLIIGLIVAASTVSGALVLNSSQTVFEVTIDLWGIHRLTATGVLGLTGYVIATVLGVWLFVSIVRSKKM</sequence>
<keyword evidence="4" id="KW-0808">Transferase</keyword>
<keyword evidence="4" id="KW-0418">Kinase</keyword>
<dbReference type="PANTHER" id="PTHR10566">
    <property type="entry name" value="CHAPERONE-ACTIVITY OF BC1 COMPLEX CABC1 -RELATED"/>
    <property type="match status" value="1"/>
</dbReference>
<name>A0A7C4RQM8_9BACT</name>
<keyword evidence="2" id="KW-0472">Membrane</keyword>
<reference evidence="4" key="1">
    <citation type="journal article" date="2020" name="mSystems">
        <title>Genome- and Community-Level Interaction Insights into Carbon Utilization and Element Cycling Functions of Hydrothermarchaeota in Hydrothermal Sediment.</title>
        <authorList>
            <person name="Zhou Z."/>
            <person name="Liu Y."/>
            <person name="Xu W."/>
            <person name="Pan J."/>
            <person name="Luo Z.H."/>
            <person name="Li M."/>
        </authorList>
    </citation>
    <scope>NUCLEOTIDE SEQUENCE [LARGE SCALE GENOMIC DNA]</scope>
    <source>
        <strain evidence="4">SpSt-477</strain>
    </source>
</reference>
<comment type="caution">
    <text evidence="4">The sequence shown here is derived from an EMBL/GenBank/DDBJ whole genome shotgun (WGS) entry which is preliminary data.</text>
</comment>
<dbReference type="InterPro" id="IPR050154">
    <property type="entry name" value="UbiB_kinase"/>
</dbReference>
<dbReference type="EMBL" id="DSUH01000233">
    <property type="protein sequence ID" value="HGU33193.1"/>
    <property type="molecule type" value="Genomic_DNA"/>
</dbReference>
<dbReference type="PANTHER" id="PTHR10566:SF113">
    <property type="entry name" value="PROTEIN ACTIVITY OF BC1 COMPLEX KINASE 7, CHLOROPLASTIC"/>
    <property type="match status" value="1"/>
</dbReference>
<feature type="transmembrane region" description="Helical" evidence="2">
    <location>
        <begin position="538"/>
        <end position="560"/>
    </location>
</feature>